<dbReference type="Proteomes" id="UP000258309">
    <property type="component" value="Unassembled WGS sequence"/>
</dbReference>
<feature type="region of interest" description="Disordered" evidence="1">
    <location>
        <begin position="34"/>
        <end position="71"/>
    </location>
</feature>
<protein>
    <submittedName>
        <fullName evidence="2">Uncharacterized protein</fullName>
    </submittedName>
</protein>
<gene>
    <name evidence="2" type="ORF">B7463_g9086</name>
</gene>
<feature type="compositionally biased region" description="Polar residues" evidence="1">
    <location>
        <begin position="56"/>
        <end position="68"/>
    </location>
</feature>
<reference evidence="2 3" key="1">
    <citation type="submission" date="2018-05" db="EMBL/GenBank/DDBJ databases">
        <title>Draft genome sequence of Scytalidium lignicola DSM 105466, a ubiquitous saprotrophic fungus.</title>
        <authorList>
            <person name="Buettner E."/>
            <person name="Gebauer A.M."/>
            <person name="Hofrichter M."/>
            <person name="Liers C."/>
            <person name="Kellner H."/>
        </authorList>
    </citation>
    <scope>NUCLEOTIDE SEQUENCE [LARGE SCALE GENOMIC DNA]</scope>
    <source>
        <strain evidence="2 3">DSM 105466</strain>
    </source>
</reference>
<sequence length="96" mass="9756">MSGKLGQSDIHRVPPVLVAGYGASAHQGIESSMFSGYATHPIPPTTPQIAGGGNSIPDSDQGFTTNELPGSASLCGSRLGGALTKQHLIIDRQEGG</sequence>
<feature type="non-terminal residue" evidence="2">
    <location>
        <position position="1"/>
    </location>
</feature>
<evidence type="ECO:0000256" key="1">
    <source>
        <dbReference type="SAM" id="MobiDB-lite"/>
    </source>
</evidence>
<proteinExistence type="predicted"/>
<keyword evidence="3" id="KW-1185">Reference proteome</keyword>
<feature type="non-terminal residue" evidence="2">
    <location>
        <position position="96"/>
    </location>
</feature>
<comment type="caution">
    <text evidence="2">The sequence shown here is derived from an EMBL/GenBank/DDBJ whole genome shotgun (WGS) entry which is preliminary data.</text>
</comment>
<evidence type="ECO:0000313" key="2">
    <source>
        <dbReference type="EMBL" id="RFU27268.1"/>
    </source>
</evidence>
<dbReference type="EMBL" id="NCSJ02000214">
    <property type="protein sequence ID" value="RFU27268.1"/>
    <property type="molecule type" value="Genomic_DNA"/>
</dbReference>
<name>A0A3E2H1I7_SCYLI</name>
<evidence type="ECO:0000313" key="3">
    <source>
        <dbReference type="Proteomes" id="UP000258309"/>
    </source>
</evidence>
<dbReference type="AlphaFoldDB" id="A0A3E2H1I7"/>
<accession>A0A3E2H1I7</accession>
<organism evidence="2 3">
    <name type="scientific">Scytalidium lignicola</name>
    <name type="common">Hyphomycete</name>
    <dbReference type="NCBI Taxonomy" id="5539"/>
    <lineage>
        <taxon>Eukaryota</taxon>
        <taxon>Fungi</taxon>
        <taxon>Dikarya</taxon>
        <taxon>Ascomycota</taxon>
        <taxon>Pezizomycotina</taxon>
        <taxon>Leotiomycetes</taxon>
        <taxon>Leotiomycetes incertae sedis</taxon>
        <taxon>Scytalidium</taxon>
    </lineage>
</organism>